<accession>A0ABW6AN83</accession>
<dbReference type="Proteomes" id="UP001597512">
    <property type="component" value="Unassembled WGS sequence"/>
</dbReference>
<reference evidence="2" key="1">
    <citation type="journal article" date="2019" name="Int. J. Syst. Evol. Microbiol.">
        <title>The Global Catalogue of Microorganisms (GCM) 10K type strain sequencing project: providing services to taxonomists for standard genome sequencing and annotation.</title>
        <authorList>
            <consortium name="The Broad Institute Genomics Platform"/>
            <consortium name="The Broad Institute Genome Sequencing Center for Infectious Disease"/>
            <person name="Wu L."/>
            <person name="Ma J."/>
        </authorList>
    </citation>
    <scope>NUCLEOTIDE SEQUENCE [LARGE SCALE GENOMIC DNA]</scope>
    <source>
        <strain evidence="2">KCTC 52490</strain>
    </source>
</reference>
<name>A0ABW6AN83_9BACT</name>
<protein>
    <submittedName>
        <fullName evidence="1">Uncharacterized protein</fullName>
    </submittedName>
</protein>
<comment type="caution">
    <text evidence="1">The sequence shown here is derived from an EMBL/GenBank/DDBJ whole genome shotgun (WGS) entry which is preliminary data.</text>
</comment>
<proteinExistence type="predicted"/>
<sequence length="94" mass="9846">MIAQELVSQLIESLDAFDSLPPTSEPSLIDATYSRLKTLADELDGSAVSGARKMAVDAIREGGNAHLKAALAGNTAALESLKIILTGCARLLKH</sequence>
<organism evidence="1 2">
    <name type="scientific">Spirosoma flavum</name>
    <dbReference type="NCBI Taxonomy" id="2048557"/>
    <lineage>
        <taxon>Bacteria</taxon>
        <taxon>Pseudomonadati</taxon>
        <taxon>Bacteroidota</taxon>
        <taxon>Cytophagia</taxon>
        <taxon>Cytophagales</taxon>
        <taxon>Cytophagaceae</taxon>
        <taxon>Spirosoma</taxon>
    </lineage>
</organism>
<dbReference type="RefSeq" id="WP_381506360.1">
    <property type="nucleotide sequence ID" value="NZ_JBHUOM010000023.1"/>
</dbReference>
<gene>
    <name evidence="1" type="ORF">ACFS25_24655</name>
</gene>
<keyword evidence="2" id="KW-1185">Reference proteome</keyword>
<evidence type="ECO:0000313" key="1">
    <source>
        <dbReference type="EMBL" id="MFD2936996.1"/>
    </source>
</evidence>
<dbReference type="EMBL" id="JBHUOM010000023">
    <property type="protein sequence ID" value="MFD2936996.1"/>
    <property type="molecule type" value="Genomic_DNA"/>
</dbReference>
<evidence type="ECO:0000313" key="2">
    <source>
        <dbReference type="Proteomes" id="UP001597512"/>
    </source>
</evidence>